<keyword evidence="3" id="KW-1185">Reference proteome</keyword>
<dbReference type="Proteomes" id="UP000481861">
    <property type="component" value="Unassembled WGS sequence"/>
</dbReference>
<protein>
    <submittedName>
        <fullName evidence="2">Uncharacterized protein</fullName>
    </submittedName>
</protein>
<keyword evidence="1" id="KW-0175">Coiled coil</keyword>
<evidence type="ECO:0000313" key="3">
    <source>
        <dbReference type="Proteomes" id="UP000481861"/>
    </source>
</evidence>
<feature type="coiled-coil region" evidence="1">
    <location>
        <begin position="187"/>
        <end position="214"/>
    </location>
</feature>
<sequence>MAPITRSSENTSNYSDKQTQNQYPTAIIVDAQGGLHSLDSLLEMMDPFFEQPQTHLQSLHQSHGKRTADCKKLTQTSQSKQAKTLRQELKEESQWIHFLEHIELSMTPVDAAAATQPARPDLDLPIFNVKTDCDGDFETLEQKLDFLDLCVRTNKEIIGLTVELDKGKYPPPPNETKFTEDANTGIVLELQERNAAQQAEISELKALLGEANGE</sequence>
<gene>
    <name evidence="2" type="ORF">BDV95DRAFT_602083</name>
</gene>
<dbReference type="EMBL" id="JAADJZ010000002">
    <property type="protein sequence ID" value="KAF2877726.1"/>
    <property type="molecule type" value="Genomic_DNA"/>
</dbReference>
<dbReference type="AlphaFoldDB" id="A0A7C8IHF8"/>
<evidence type="ECO:0000313" key="2">
    <source>
        <dbReference type="EMBL" id="KAF2877726.1"/>
    </source>
</evidence>
<name>A0A7C8IHF8_9PLEO</name>
<proteinExistence type="predicted"/>
<reference evidence="2 3" key="1">
    <citation type="submission" date="2020-01" db="EMBL/GenBank/DDBJ databases">
        <authorList>
            <consortium name="DOE Joint Genome Institute"/>
            <person name="Haridas S."/>
            <person name="Albert R."/>
            <person name="Binder M."/>
            <person name="Bloem J."/>
            <person name="Labutti K."/>
            <person name="Salamov A."/>
            <person name="Andreopoulos B."/>
            <person name="Baker S.E."/>
            <person name="Barry K."/>
            <person name="Bills G."/>
            <person name="Bluhm B.H."/>
            <person name="Cannon C."/>
            <person name="Castanera R."/>
            <person name="Culley D.E."/>
            <person name="Daum C."/>
            <person name="Ezra D."/>
            <person name="Gonzalez J.B."/>
            <person name="Henrissat B."/>
            <person name="Kuo A."/>
            <person name="Liang C."/>
            <person name="Lipzen A."/>
            <person name="Lutzoni F."/>
            <person name="Magnuson J."/>
            <person name="Mondo S."/>
            <person name="Nolan M."/>
            <person name="Ohm R."/>
            <person name="Pangilinan J."/>
            <person name="Park H.-J.H."/>
            <person name="Ramirez L."/>
            <person name="Alfaro M."/>
            <person name="Sun H."/>
            <person name="Tritt A."/>
            <person name="Yoshinaga Y."/>
            <person name="Zwiers L.-H.L."/>
            <person name="Turgeon B.G."/>
            <person name="Goodwin S.B."/>
            <person name="Spatafora J.W."/>
            <person name="Crous P.W."/>
            <person name="Grigoriev I.V."/>
        </authorList>
    </citation>
    <scope>NUCLEOTIDE SEQUENCE [LARGE SCALE GENOMIC DNA]</scope>
    <source>
        <strain evidence="2 3">CBS 611.86</strain>
    </source>
</reference>
<accession>A0A7C8IHF8</accession>
<organism evidence="2 3">
    <name type="scientific">Massariosphaeria phaeospora</name>
    <dbReference type="NCBI Taxonomy" id="100035"/>
    <lineage>
        <taxon>Eukaryota</taxon>
        <taxon>Fungi</taxon>
        <taxon>Dikarya</taxon>
        <taxon>Ascomycota</taxon>
        <taxon>Pezizomycotina</taxon>
        <taxon>Dothideomycetes</taxon>
        <taxon>Pleosporomycetidae</taxon>
        <taxon>Pleosporales</taxon>
        <taxon>Pleosporales incertae sedis</taxon>
        <taxon>Massariosphaeria</taxon>
    </lineage>
</organism>
<evidence type="ECO:0000256" key="1">
    <source>
        <dbReference type="SAM" id="Coils"/>
    </source>
</evidence>
<comment type="caution">
    <text evidence="2">The sequence shown here is derived from an EMBL/GenBank/DDBJ whole genome shotgun (WGS) entry which is preliminary data.</text>
</comment>